<evidence type="ECO:0000256" key="3">
    <source>
        <dbReference type="SAM" id="MobiDB-lite"/>
    </source>
</evidence>
<keyword evidence="6" id="KW-1185">Reference proteome</keyword>
<evidence type="ECO:0000313" key="5">
    <source>
        <dbReference type="EMBL" id="VTJ91911.1"/>
    </source>
</evidence>
<dbReference type="EMBL" id="CABDUW010012250">
    <property type="protein sequence ID" value="VTJ91911.1"/>
    <property type="molecule type" value="Genomic_DNA"/>
</dbReference>
<protein>
    <recommendedName>
        <fullName evidence="7">Ectonucleotide pyrophosphatase/phosphodiesterase 7</fullName>
    </recommendedName>
</protein>
<gene>
    <name evidence="5" type="ORF">MONAX_5E009291</name>
</gene>
<comment type="cofactor">
    <cofactor evidence="1">
        <name>Zn(2+)</name>
        <dbReference type="ChEBI" id="CHEBI:29105"/>
    </cofactor>
</comment>
<feature type="chain" id="PRO_5022742480" description="Ectonucleotide pyrophosphatase/phosphodiesterase 7" evidence="4">
    <location>
        <begin position="22"/>
        <end position="233"/>
    </location>
</feature>
<evidence type="ECO:0000256" key="2">
    <source>
        <dbReference type="ARBA" id="ARBA00022833"/>
    </source>
</evidence>
<accession>A0A5E4DIG0</accession>
<feature type="signal peptide" evidence="4">
    <location>
        <begin position="1"/>
        <end position="21"/>
    </location>
</feature>
<comment type="caution">
    <text evidence="5">The sequence shown here is derived from an EMBL/GenBank/DDBJ whole genome shotgun (WGS) entry which is preliminary data.</text>
</comment>
<dbReference type="SUPFAM" id="SSF53649">
    <property type="entry name" value="Alkaline phosphatase-like"/>
    <property type="match status" value="2"/>
</dbReference>
<name>A0A5E4DIG0_MARMO</name>
<keyword evidence="4" id="KW-0732">Signal</keyword>
<dbReference type="Pfam" id="PF01663">
    <property type="entry name" value="Phosphodiest"/>
    <property type="match status" value="2"/>
</dbReference>
<dbReference type="AlphaFoldDB" id="A0A5E4DIG0"/>
<dbReference type="InterPro" id="IPR002591">
    <property type="entry name" value="Phosphodiest/P_Trfase"/>
</dbReference>
<proteinExistence type="predicted"/>
<dbReference type="Gene3D" id="3.40.720.10">
    <property type="entry name" value="Alkaline Phosphatase, subunit A"/>
    <property type="match status" value="1"/>
</dbReference>
<organism evidence="5 6">
    <name type="scientific">Marmota monax</name>
    <name type="common">Woodchuck</name>
    <dbReference type="NCBI Taxonomy" id="9995"/>
    <lineage>
        <taxon>Eukaryota</taxon>
        <taxon>Metazoa</taxon>
        <taxon>Chordata</taxon>
        <taxon>Craniata</taxon>
        <taxon>Vertebrata</taxon>
        <taxon>Euteleostomi</taxon>
        <taxon>Mammalia</taxon>
        <taxon>Eutheria</taxon>
        <taxon>Euarchontoglires</taxon>
        <taxon>Glires</taxon>
        <taxon>Rodentia</taxon>
        <taxon>Sciuromorpha</taxon>
        <taxon>Sciuridae</taxon>
        <taxon>Xerinae</taxon>
        <taxon>Marmotini</taxon>
        <taxon>Marmota</taxon>
    </lineage>
</organism>
<dbReference type="PANTHER" id="PTHR10151:SF63">
    <property type="entry name" value="ECTONUCLEOTIDE PYROPHOSPHATASE_PHOSPHODIESTERASE FAMILY MEMBER 7"/>
    <property type="match status" value="1"/>
</dbReference>
<evidence type="ECO:0000313" key="6">
    <source>
        <dbReference type="Proteomes" id="UP000335636"/>
    </source>
</evidence>
<sequence length="233" mass="25244">MRASATLLAGALATLLAPGAGVPIRRQDRQNKLLLVSFDGFRWNYDLDVETPNLDAMARDGVKARYMTPAFVTQTSPCHFTLVTGPETPGERAQPCPGTTHAKQRPHPIWVASSRARGRRVRMRQALSGAPSGAHLRALPPPPASGKYIENHGVVHNMFYNFTTKVKLPYHATLGIQSWWDSGSVPIWITAQRQVTRPCPHRRQGGRGPGGKAVRVGEPIPGPAGSPALVTAE</sequence>
<keyword evidence="2" id="KW-0862">Zinc</keyword>
<feature type="region of interest" description="Disordered" evidence="3">
    <location>
        <begin position="196"/>
        <end position="233"/>
    </location>
</feature>
<evidence type="ECO:0008006" key="7">
    <source>
        <dbReference type="Google" id="ProtNLM"/>
    </source>
</evidence>
<dbReference type="InterPro" id="IPR017850">
    <property type="entry name" value="Alkaline_phosphatase_core_sf"/>
</dbReference>
<reference evidence="5" key="1">
    <citation type="submission" date="2019-04" db="EMBL/GenBank/DDBJ databases">
        <authorList>
            <person name="Alioto T."/>
            <person name="Alioto T."/>
        </authorList>
    </citation>
    <scope>NUCLEOTIDE SEQUENCE [LARGE SCALE GENOMIC DNA]</scope>
</reference>
<dbReference type="PANTHER" id="PTHR10151">
    <property type="entry name" value="ECTONUCLEOTIDE PYROPHOSPHATASE/PHOSPHODIESTERASE"/>
    <property type="match status" value="1"/>
</dbReference>
<dbReference type="Proteomes" id="UP000335636">
    <property type="component" value="Unassembled WGS sequence"/>
</dbReference>
<evidence type="ECO:0000256" key="4">
    <source>
        <dbReference type="SAM" id="SignalP"/>
    </source>
</evidence>
<evidence type="ECO:0000256" key="1">
    <source>
        <dbReference type="ARBA" id="ARBA00001947"/>
    </source>
</evidence>